<accession>A0A382X6Q7</accession>
<organism evidence="1">
    <name type="scientific">marine metagenome</name>
    <dbReference type="NCBI Taxonomy" id="408172"/>
    <lineage>
        <taxon>unclassified sequences</taxon>
        <taxon>metagenomes</taxon>
        <taxon>ecological metagenomes</taxon>
    </lineage>
</organism>
<gene>
    <name evidence="1" type="ORF">METZ01_LOCUS418892</name>
</gene>
<name>A0A382X6Q7_9ZZZZ</name>
<reference evidence="1" key="1">
    <citation type="submission" date="2018-05" db="EMBL/GenBank/DDBJ databases">
        <authorList>
            <person name="Lanie J.A."/>
            <person name="Ng W.-L."/>
            <person name="Kazmierczak K.M."/>
            <person name="Andrzejewski T.M."/>
            <person name="Davidsen T.M."/>
            <person name="Wayne K.J."/>
            <person name="Tettelin H."/>
            <person name="Glass J.I."/>
            <person name="Rusch D."/>
            <person name="Podicherti R."/>
            <person name="Tsui H.-C.T."/>
            <person name="Winkler M.E."/>
        </authorList>
    </citation>
    <scope>NUCLEOTIDE SEQUENCE</scope>
</reference>
<proteinExistence type="predicted"/>
<feature type="non-terminal residue" evidence="1">
    <location>
        <position position="1"/>
    </location>
</feature>
<protein>
    <submittedName>
        <fullName evidence="1">Uncharacterized protein</fullName>
    </submittedName>
</protein>
<sequence>VAEGVNLPSELPQCLSNCLTASVEHYGSFLSNPAYPAPCAF</sequence>
<dbReference type="AlphaFoldDB" id="A0A382X6Q7"/>
<dbReference type="EMBL" id="UINC01164934">
    <property type="protein sequence ID" value="SVD66038.1"/>
    <property type="molecule type" value="Genomic_DNA"/>
</dbReference>
<evidence type="ECO:0000313" key="1">
    <source>
        <dbReference type="EMBL" id="SVD66038.1"/>
    </source>
</evidence>